<dbReference type="EMBL" id="JBHTIR010003404">
    <property type="protein sequence ID" value="MFD0855147.1"/>
    <property type="molecule type" value="Genomic_DNA"/>
</dbReference>
<evidence type="ECO:0000313" key="1">
    <source>
        <dbReference type="EMBL" id="MFD0855147.1"/>
    </source>
</evidence>
<comment type="caution">
    <text evidence="1">The sequence shown here is derived from an EMBL/GenBank/DDBJ whole genome shotgun (WGS) entry which is preliminary data.</text>
</comment>
<dbReference type="Proteomes" id="UP001597083">
    <property type="component" value="Unassembled WGS sequence"/>
</dbReference>
<feature type="non-terminal residue" evidence="1">
    <location>
        <position position="83"/>
    </location>
</feature>
<protein>
    <submittedName>
        <fullName evidence="1">Uncharacterized protein</fullName>
    </submittedName>
</protein>
<organism evidence="1 2">
    <name type="scientific">Actinomadura adrarensis</name>
    <dbReference type="NCBI Taxonomy" id="1819600"/>
    <lineage>
        <taxon>Bacteria</taxon>
        <taxon>Bacillati</taxon>
        <taxon>Actinomycetota</taxon>
        <taxon>Actinomycetes</taxon>
        <taxon>Streptosporangiales</taxon>
        <taxon>Thermomonosporaceae</taxon>
        <taxon>Actinomadura</taxon>
    </lineage>
</organism>
<proteinExistence type="predicted"/>
<keyword evidence="2" id="KW-1185">Reference proteome</keyword>
<name>A0ABW3CMG9_9ACTN</name>
<gene>
    <name evidence="1" type="ORF">ACFQ07_23105</name>
</gene>
<sequence>MYARTAIRFLMLYGMLAHHGGTGAGYDTSRPLFLRGRIIQARYGYPHGTMRVEVAANLTVPQRLPDVERLRGYENWGGPPVPE</sequence>
<accession>A0ABW3CMG9</accession>
<evidence type="ECO:0000313" key="2">
    <source>
        <dbReference type="Proteomes" id="UP001597083"/>
    </source>
</evidence>
<reference evidence="2" key="1">
    <citation type="journal article" date="2019" name="Int. J. Syst. Evol. Microbiol.">
        <title>The Global Catalogue of Microorganisms (GCM) 10K type strain sequencing project: providing services to taxonomists for standard genome sequencing and annotation.</title>
        <authorList>
            <consortium name="The Broad Institute Genomics Platform"/>
            <consortium name="The Broad Institute Genome Sequencing Center for Infectious Disease"/>
            <person name="Wu L."/>
            <person name="Ma J."/>
        </authorList>
    </citation>
    <scope>NUCLEOTIDE SEQUENCE [LARGE SCALE GENOMIC DNA]</scope>
    <source>
        <strain evidence="2">JCM 31696</strain>
    </source>
</reference>